<keyword evidence="3" id="KW-1185">Reference proteome</keyword>
<accession>E3MQ47</accession>
<dbReference type="InParanoid" id="E3MQ47"/>
<evidence type="ECO:0008006" key="4">
    <source>
        <dbReference type="Google" id="ProtNLM"/>
    </source>
</evidence>
<dbReference type="OMA" id="FAICNIT"/>
<dbReference type="OrthoDB" id="5811365at2759"/>
<feature type="transmembrane region" description="Helical" evidence="1">
    <location>
        <begin position="41"/>
        <end position="66"/>
    </location>
</feature>
<evidence type="ECO:0000256" key="1">
    <source>
        <dbReference type="SAM" id="Phobius"/>
    </source>
</evidence>
<dbReference type="SUPFAM" id="SSF81321">
    <property type="entry name" value="Family A G protein-coupled receptor-like"/>
    <property type="match status" value="1"/>
</dbReference>
<feature type="transmembrane region" description="Helical" evidence="1">
    <location>
        <begin position="194"/>
        <end position="222"/>
    </location>
</feature>
<organism evidence="3">
    <name type="scientific">Caenorhabditis remanei</name>
    <name type="common">Caenorhabditis vulgaris</name>
    <dbReference type="NCBI Taxonomy" id="31234"/>
    <lineage>
        <taxon>Eukaryota</taxon>
        <taxon>Metazoa</taxon>
        <taxon>Ecdysozoa</taxon>
        <taxon>Nematoda</taxon>
        <taxon>Chromadorea</taxon>
        <taxon>Rhabditida</taxon>
        <taxon>Rhabditina</taxon>
        <taxon>Rhabditomorpha</taxon>
        <taxon>Rhabditoidea</taxon>
        <taxon>Rhabditidae</taxon>
        <taxon>Peloderinae</taxon>
        <taxon>Caenorhabditis</taxon>
    </lineage>
</organism>
<sequence length="317" mass="36260">MISAAHYYIPKVNGLISFLINFYFILITIQNKNLNLGNYRYLLCYFSIINLICTIFDILIPVSVHGYQYSFSAFIVGGPFIQKSEIHTLLLAIRCGLISAAYSILHCHFFYRWKLLRNLDTPNSTVSLWWFPCFLFHTISFTAVWAVEVMLLMGGNEEKFGYASKSFLEVYGVDIREVNAFITVYQGTSSITSILSYTAFSIFFITSNISLLVLILLRRLIIQMLNKNKDKMSEKVRCLHQQLIKALTVQLVIPSVVCLIPSSMTWLLSLFGISYGSWLSDVAVVLYSVFPFLDPLSIIVFVPAFRRKVTKIFSKSE</sequence>
<feature type="transmembrane region" description="Helical" evidence="1">
    <location>
        <begin position="12"/>
        <end position="29"/>
    </location>
</feature>
<name>E3MQ47_CAERE</name>
<protein>
    <recommendedName>
        <fullName evidence="4">Serpentine Receptor, class J</fullName>
    </recommendedName>
</protein>
<dbReference type="HOGENOM" id="CLU_036335_0_0_1"/>
<feature type="transmembrane region" description="Helical" evidence="1">
    <location>
        <begin position="86"/>
        <end position="105"/>
    </location>
</feature>
<keyword evidence="1" id="KW-0472">Membrane</keyword>
<proteinExistence type="predicted"/>
<gene>
    <name evidence="2" type="ORF">CRE_11170</name>
</gene>
<keyword evidence="1" id="KW-0812">Transmembrane</keyword>
<feature type="transmembrane region" description="Helical" evidence="1">
    <location>
        <begin position="284"/>
        <end position="305"/>
    </location>
</feature>
<dbReference type="AlphaFoldDB" id="E3MQ47"/>
<dbReference type="PANTHER" id="PTHR45907">
    <property type="entry name" value="SERPENTINE RECEPTOR, CLASS J"/>
    <property type="match status" value="1"/>
</dbReference>
<dbReference type="Proteomes" id="UP000008281">
    <property type="component" value="Unassembled WGS sequence"/>
</dbReference>
<feature type="transmembrane region" description="Helical" evidence="1">
    <location>
        <begin position="126"/>
        <end position="147"/>
    </location>
</feature>
<dbReference type="InterPro" id="IPR019423">
    <property type="entry name" value="7TM_GPCR_serpentine_rcpt_Srj"/>
</dbReference>
<keyword evidence="1" id="KW-1133">Transmembrane helix</keyword>
<evidence type="ECO:0000313" key="2">
    <source>
        <dbReference type="EMBL" id="EFP06806.1"/>
    </source>
</evidence>
<dbReference type="eggNOG" id="ENOG502TG5N">
    <property type="taxonomic scope" value="Eukaryota"/>
</dbReference>
<dbReference type="PANTHER" id="PTHR45907:SF11">
    <property type="entry name" value="SERPENTINE RECEPTOR, CLASS J"/>
    <property type="match status" value="1"/>
</dbReference>
<dbReference type="Pfam" id="PF10319">
    <property type="entry name" value="7TM_GPCR_Srj"/>
    <property type="match status" value="1"/>
</dbReference>
<reference evidence="2" key="1">
    <citation type="submission" date="2007-07" db="EMBL/GenBank/DDBJ databases">
        <title>PCAP assembly of the Caenorhabditis remanei genome.</title>
        <authorList>
            <consortium name="The Caenorhabditis remanei Sequencing Consortium"/>
            <person name="Wilson R.K."/>
        </authorList>
    </citation>
    <scope>NUCLEOTIDE SEQUENCE [LARGE SCALE GENOMIC DNA]</scope>
    <source>
        <strain evidence="2">PB4641</strain>
    </source>
</reference>
<dbReference type="EMBL" id="DS268465">
    <property type="protein sequence ID" value="EFP06806.1"/>
    <property type="molecule type" value="Genomic_DNA"/>
</dbReference>
<evidence type="ECO:0000313" key="3">
    <source>
        <dbReference type="Proteomes" id="UP000008281"/>
    </source>
</evidence>
<feature type="transmembrane region" description="Helical" evidence="1">
    <location>
        <begin position="243"/>
        <end position="264"/>
    </location>
</feature>